<proteinExistence type="predicted"/>
<feature type="region of interest" description="Disordered" evidence="1">
    <location>
        <begin position="76"/>
        <end position="96"/>
    </location>
</feature>
<keyword evidence="3" id="KW-1185">Reference proteome</keyword>
<dbReference type="EMBL" id="BGZK01000036">
    <property type="protein sequence ID" value="GBP09669.1"/>
    <property type="molecule type" value="Genomic_DNA"/>
</dbReference>
<accession>A0A4C1T593</accession>
<evidence type="ECO:0000256" key="1">
    <source>
        <dbReference type="SAM" id="MobiDB-lite"/>
    </source>
</evidence>
<organism evidence="2 3">
    <name type="scientific">Eumeta variegata</name>
    <name type="common">Bagworm moth</name>
    <name type="synonym">Eumeta japonica</name>
    <dbReference type="NCBI Taxonomy" id="151549"/>
    <lineage>
        <taxon>Eukaryota</taxon>
        <taxon>Metazoa</taxon>
        <taxon>Ecdysozoa</taxon>
        <taxon>Arthropoda</taxon>
        <taxon>Hexapoda</taxon>
        <taxon>Insecta</taxon>
        <taxon>Pterygota</taxon>
        <taxon>Neoptera</taxon>
        <taxon>Endopterygota</taxon>
        <taxon>Lepidoptera</taxon>
        <taxon>Glossata</taxon>
        <taxon>Ditrysia</taxon>
        <taxon>Tineoidea</taxon>
        <taxon>Psychidae</taxon>
        <taxon>Oiketicinae</taxon>
        <taxon>Eumeta</taxon>
    </lineage>
</organism>
<dbReference type="Proteomes" id="UP000299102">
    <property type="component" value="Unassembled WGS sequence"/>
</dbReference>
<dbReference type="AlphaFoldDB" id="A0A4C1T593"/>
<comment type="caution">
    <text evidence="2">The sequence shown here is derived from an EMBL/GenBank/DDBJ whole genome shotgun (WGS) entry which is preliminary data.</text>
</comment>
<reference evidence="2 3" key="1">
    <citation type="journal article" date="2019" name="Commun. Biol.">
        <title>The bagworm genome reveals a unique fibroin gene that provides high tensile strength.</title>
        <authorList>
            <person name="Kono N."/>
            <person name="Nakamura H."/>
            <person name="Ohtoshi R."/>
            <person name="Tomita M."/>
            <person name="Numata K."/>
            <person name="Arakawa K."/>
        </authorList>
    </citation>
    <scope>NUCLEOTIDE SEQUENCE [LARGE SCALE GENOMIC DNA]</scope>
</reference>
<protein>
    <submittedName>
        <fullName evidence="2">Uncharacterized protein</fullName>
    </submittedName>
</protein>
<evidence type="ECO:0000313" key="3">
    <source>
        <dbReference type="Proteomes" id="UP000299102"/>
    </source>
</evidence>
<sequence>MKISPKTSFGDGQLTTACAVTDDSRAASPRSVLVDRAAEPRPPRSAFSETDPRGIKALSTPVCSAASTKSHVIRIARTGQPAQRLSAGDPPDYGLP</sequence>
<gene>
    <name evidence="2" type="ORF">EVAR_76641_1</name>
</gene>
<evidence type="ECO:0000313" key="2">
    <source>
        <dbReference type="EMBL" id="GBP09669.1"/>
    </source>
</evidence>
<name>A0A4C1T593_EUMVA</name>